<protein>
    <submittedName>
        <fullName evidence="1">Coagulation factor 5/8 type domain protein</fullName>
    </submittedName>
</protein>
<keyword evidence="2" id="KW-1185">Reference proteome</keyword>
<dbReference type="CDD" id="cd00257">
    <property type="entry name" value="beta-trefoil_FSCN-like"/>
    <property type="match status" value="1"/>
</dbReference>
<dbReference type="SUPFAM" id="SSF50405">
    <property type="entry name" value="Actin-crosslinking proteins"/>
    <property type="match status" value="1"/>
</dbReference>
<dbReference type="Proteomes" id="UP000060699">
    <property type="component" value="Chromosome"/>
</dbReference>
<evidence type="ECO:0000313" key="1">
    <source>
        <dbReference type="EMBL" id="ALV08126.1"/>
    </source>
</evidence>
<dbReference type="Gene3D" id="2.80.10.50">
    <property type="match status" value="1"/>
</dbReference>
<evidence type="ECO:0000313" key="2">
    <source>
        <dbReference type="Proteomes" id="UP000060699"/>
    </source>
</evidence>
<dbReference type="InterPro" id="IPR008999">
    <property type="entry name" value="Actin-crosslinking"/>
</dbReference>
<name>A0A0U3L9Y1_9BURK</name>
<dbReference type="CDD" id="cd23669">
    <property type="entry name" value="GH55_SacteLam55A-like"/>
    <property type="match status" value="1"/>
</dbReference>
<dbReference type="KEGG" id="rdp:RD2015_3671"/>
<proteinExistence type="predicted"/>
<accession>A0A0U3L9Y1</accession>
<sequence precursor="true">MARHSRMHPPRVPSRLGQAMLLTVVCVLATALSAREAHAATLRAVANNNYVSATATGTSFLTATAPVASTWEQFQVVNNANGTISLKATISGNYVAADTGLSAPDTSKLIANRGSIAGWEQFTVVPQSNGTVALRSMANGLYVSADLNIGGALVANRSSVAAWEQFVISDLPVTPTTPPDFGPNVRVVNPNTPNLQGLINDIYNAQQPNHFGNRRDAILLTPGTYNNLRIPVGFYTQVLGLGSHPDQVQVIGDLRSNAYLDGDNATQNFWRGAENFSVTPTLGIGNNTMQWAVSQAIPFRRMHVRGNIKLNQNSGWSSGGWFSDVLVDGQVNSGSQQQWISRNSQWGSWVGSNWNMVFVGVPTAPAGGFPTAGQRYTKVAQTPVIREKPYLFIDADGSYAVRVPSLRNNSSGISWANGAVTPGRTIPITQFYIAKPSDSATTLNAQLASGKHLLFTPGVYVLTQTLRVNNPNTVVLGIGFPTLRSDNGQPLIQTADVDGLTLAGLFLDAGAVESGVLVEIGPNGAAANHAANPIALHDLFFRVGGAAAGRVKIALSVNSNNTIVDHTWIWRADHGAGVGWASNPSENGLWVNGNDVTMYGLFVEHFQKHQVVWNGNGGRVYFYQSEIPYDPPSQSAWNSPTGRGYAAYKVADWVTSHEAWGLGVYSVFTNGNIWLDRAIETPVTGNVRFHNMISVCLGNNGGIVHVINNTGAQTGCNASYTPTVTNFP</sequence>
<dbReference type="Gene3D" id="2.160.20.10">
    <property type="entry name" value="Single-stranded right-handed beta-helix, Pectin lyase-like"/>
    <property type="match status" value="1"/>
</dbReference>
<dbReference type="InterPro" id="IPR059186">
    <property type="entry name" value="SACTE_4363"/>
</dbReference>
<reference evidence="1 2" key="1">
    <citation type="submission" date="2015-12" db="EMBL/GenBank/DDBJ databases">
        <title>Complete genome of Roseateles depolymerans KCTC 42856.</title>
        <authorList>
            <person name="Kim K.M."/>
        </authorList>
    </citation>
    <scope>NUCLEOTIDE SEQUENCE [LARGE SCALE GENOMIC DNA]</scope>
    <source>
        <strain evidence="1 2">KCTC 42856</strain>
    </source>
</reference>
<dbReference type="InterPro" id="IPR011050">
    <property type="entry name" value="Pectin_lyase_fold/virulence"/>
</dbReference>
<dbReference type="SUPFAM" id="SSF51126">
    <property type="entry name" value="Pectin lyase-like"/>
    <property type="match status" value="1"/>
</dbReference>
<dbReference type="EMBL" id="CP013729">
    <property type="protein sequence ID" value="ALV08126.1"/>
    <property type="molecule type" value="Genomic_DNA"/>
</dbReference>
<gene>
    <name evidence="1" type="ORF">RD2015_3671</name>
</gene>
<dbReference type="AlphaFoldDB" id="A0A0U3L9Y1"/>
<organism evidence="1 2">
    <name type="scientific">Roseateles depolymerans</name>
    <dbReference type="NCBI Taxonomy" id="76731"/>
    <lineage>
        <taxon>Bacteria</taxon>
        <taxon>Pseudomonadati</taxon>
        <taxon>Pseudomonadota</taxon>
        <taxon>Betaproteobacteria</taxon>
        <taxon>Burkholderiales</taxon>
        <taxon>Sphaerotilaceae</taxon>
        <taxon>Roseateles</taxon>
    </lineage>
</organism>
<dbReference type="STRING" id="76731.RD2015_3671"/>
<dbReference type="InterPro" id="IPR012334">
    <property type="entry name" value="Pectin_lyas_fold"/>
</dbReference>
<dbReference type="PATRIC" id="fig|76731.3.peg.3760"/>